<evidence type="ECO:0000256" key="2">
    <source>
        <dbReference type="ARBA" id="ARBA00004202"/>
    </source>
</evidence>
<keyword evidence="4 11" id="KW-0813">Transport</keyword>
<dbReference type="AlphaFoldDB" id="A0A1F5VTF7"/>
<dbReference type="GO" id="GO:0046933">
    <property type="term" value="F:proton-transporting ATP synthase activity, rotational mechanism"/>
    <property type="evidence" value="ECO:0007669"/>
    <property type="project" value="UniProtKB-UniRule"/>
</dbReference>
<evidence type="ECO:0000259" key="14">
    <source>
        <dbReference type="Pfam" id="PF02823"/>
    </source>
</evidence>
<evidence type="ECO:0000256" key="6">
    <source>
        <dbReference type="ARBA" id="ARBA00022781"/>
    </source>
</evidence>
<evidence type="ECO:0000256" key="8">
    <source>
        <dbReference type="ARBA" id="ARBA00023136"/>
    </source>
</evidence>
<dbReference type="NCBIfam" id="TIGR01216">
    <property type="entry name" value="ATP_synt_epsi"/>
    <property type="match status" value="1"/>
</dbReference>
<evidence type="ECO:0000256" key="1">
    <source>
        <dbReference type="ARBA" id="ARBA00003543"/>
    </source>
</evidence>
<dbReference type="STRING" id="1817863.A2Y62_20015"/>
<dbReference type="Gene3D" id="1.20.5.440">
    <property type="entry name" value="ATP synthase delta/epsilon subunit, C-terminal domain"/>
    <property type="match status" value="1"/>
</dbReference>
<name>A0A1F5VTF7_9BACT</name>
<comment type="subcellular location">
    <subcellularLocation>
        <location evidence="2 11">Cell membrane</location>
        <topology evidence="2 11">Peripheral membrane protein</topology>
    </subcellularLocation>
</comment>
<evidence type="ECO:0000256" key="11">
    <source>
        <dbReference type="HAMAP-Rule" id="MF_00530"/>
    </source>
</evidence>
<keyword evidence="5 11" id="KW-1003">Cell membrane</keyword>
<reference evidence="15 16" key="1">
    <citation type="journal article" date="2016" name="Nat. Commun.">
        <title>Thousands of microbial genomes shed light on interconnected biogeochemical processes in an aquifer system.</title>
        <authorList>
            <person name="Anantharaman K."/>
            <person name="Brown C.T."/>
            <person name="Hug L.A."/>
            <person name="Sharon I."/>
            <person name="Castelle C.J."/>
            <person name="Probst A.J."/>
            <person name="Thomas B.C."/>
            <person name="Singh A."/>
            <person name="Wilkins M.J."/>
            <person name="Karaoz U."/>
            <person name="Brodie E.L."/>
            <person name="Williams K.H."/>
            <person name="Hubbard S.S."/>
            <person name="Banfield J.F."/>
        </authorList>
    </citation>
    <scope>NUCLEOTIDE SEQUENCE [LARGE SCALE GENOMIC DNA]</scope>
</reference>
<dbReference type="Gene3D" id="2.60.15.10">
    <property type="entry name" value="F0F1 ATP synthase delta/epsilon subunit, N-terminal"/>
    <property type="match status" value="1"/>
</dbReference>
<dbReference type="PANTHER" id="PTHR13822:SF10">
    <property type="entry name" value="ATP SYNTHASE EPSILON CHAIN, CHLOROPLASTIC"/>
    <property type="match status" value="1"/>
</dbReference>
<comment type="function">
    <text evidence="1 11">Produces ATP from ADP in the presence of a proton gradient across the membrane.</text>
</comment>
<dbReference type="NCBIfam" id="NF009980">
    <property type="entry name" value="PRK13446.1"/>
    <property type="match status" value="1"/>
</dbReference>
<dbReference type="CDD" id="cd12152">
    <property type="entry name" value="F1-ATPase_delta"/>
    <property type="match status" value="1"/>
</dbReference>
<protein>
    <recommendedName>
        <fullName evidence="11">ATP synthase epsilon chain</fullName>
    </recommendedName>
    <alternativeName>
        <fullName evidence="11">ATP synthase F1 sector epsilon subunit</fullName>
    </alternativeName>
    <alternativeName>
        <fullName evidence="11">F-ATPase epsilon subunit</fullName>
    </alternativeName>
</protein>
<feature type="domain" description="ATP synthase epsilon subunit C-terminal" evidence="13">
    <location>
        <begin position="90"/>
        <end position="133"/>
    </location>
</feature>
<comment type="subunit">
    <text evidence="11 12">F-type ATPases have 2 components, CF(1) - the catalytic core - and CF(0) - the membrane proton channel. CF(1) has five subunits: alpha(3), beta(3), gamma(1), delta(1), epsilon(1). CF(0) has three main subunits: a, b and c.</text>
</comment>
<gene>
    <name evidence="11" type="primary">atpC</name>
    <name evidence="15" type="ORF">A2Y62_20015</name>
</gene>
<sequence>MNKLPDRLVLEIVTPERQVIKAVVDEVVLPGTMGYLGILPGHTPLLTTLSIGTVTYRQKGKKFYLFLSEGFAEILPDRVIVLAEVVEKPEEIDVERAKLAKERAEKRLADKGRETNVDRAMTSLKRAIARIDVGIRH</sequence>
<evidence type="ECO:0000256" key="5">
    <source>
        <dbReference type="ARBA" id="ARBA00022475"/>
    </source>
</evidence>
<proteinExistence type="inferred from homology"/>
<dbReference type="SUPFAM" id="SSF51344">
    <property type="entry name" value="Epsilon subunit of F1F0-ATP synthase N-terminal domain"/>
    <property type="match status" value="1"/>
</dbReference>
<accession>A0A1F5VTF7</accession>
<dbReference type="FunFam" id="1.20.5.440:FF:000001">
    <property type="entry name" value="ATP synthase epsilon chain"/>
    <property type="match status" value="1"/>
</dbReference>
<evidence type="ECO:0000256" key="10">
    <source>
        <dbReference type="ARBA" id="ARBA00023310"/>
    </source>
</evidence>
<keyword evidence="8 11" id="KW-0472">Membrane</keyword>
<dbReference type="Proteomes" id="UP000178943">
    <property type="component" value="Unassembled WGS sequence"/>
</dbReference>
<feature type="domain" description="ATP synthase F1 complex delta/epsilon subunit N-terminal" evidence="14">
    <location>
        <begin position="10"/>
        <end position="84"/>
    </location>
</feature>
<dbReference type="HAMAP" id="MF_00530">
    <property type="entry name" value="ATP_synth_epsil_bac"/>
    <property type="match status" value="1"/>
</dbReference>
<dbReference type="GO" id="GO:0045259">
    <property type="term" value="C:proton-transporting ATP synthase complex"/>
    <property type="evidence" value="ECO:0007669"/>
    <property type="project" value="UniProtKB-KW"/>
</dbReference>
<keyword evidence="10 11" id="KW-0066">ATP synthesis</keyword>
<dbReference type="GO" id="GO:0005886">
    <property type="term" value="C:plasma membrane"/>
    <property type="evidence" value="ECO:0007669"/>
    <property type="project" value="UniProtKB-SubCell"/>
</dbReference>
<evidence type="ECO:0000313" key="16">
    <source>
        <dbReference type="Proteomes" id="UP000178943"/>
    </source>
</evidence>
<dbReference type="EMBL" id="MFGW01000086">
    <property type="protein sequence ID" value="OGF66643.1"/>
    <property type="molecule type" value="Genomic_DNA"/>
</dbReference>
<dbReference type="Pfam" id="PF00401">
    <property type="entry name" value="ATP-synt_DE"/>
    <property type="match status" value="1"/>
</dbReference>
<comment type="caution">
    <text evidence="15">The sequence shown here is derived from an EMBL/GenBank/DDBJ whole genome shotgun (WGS) entry which is preliminary data.</text>
</comment>
<dbReference type="Pfam" id="PF02823">
    <property type="entry name" value="ATP-synt_DE_N"/>
    <property type="match status" value="1"/>
</dbReference>
<dbReference type="InterPro" id="IPR001469">
    <property type="entry name" value="ATP_synth_F1_dsu/esu"/>
</dbReference>
<comment type="similarity">
    <text evidence="3 11 12">Belongs to the ATPase epsilon chain family.</text>
</comment>
<evidence type="ECO:0000256" key="9">
    <source>
        <dbReference type="ARBA" id="ARBA00023196"/>
    </source>
</evidence>
<dbReference type="GO" id="GO:0005524">
    <property type="term" value="F:ATP binding"/>
    <property type="evidence" value="ECO:0007669"/>
    <property type="project" value="UniProtKB-UniRule"/>
</dbReference>
<evidence type="ECO:0000256" key="12">
    <source>
        <dbReference type="RuleBase" id="RU003656"/>
    </source>
</evidence>
<dbReference type="PANTHER" id="PTHR13822">
    <property type="entry name" value="ATP SYNTHASE DELTA/EPSILON CHAIN"/>
    <property type="match status" value="1"/>
</dbReference>
<dbReference type="InterPro" id="IPR020547">
    <property type="entry name" value="ATP_synth_F1_esu_C"/>
</dbReference>
<dbReference type="SUPFAM" id="SSF46604">
    <property type="entry name" value="Epsilon subunit of F1F0-ATP synthase C-terminal domain"/>
    <property type="match status" value="1"/>
</dbReference>
<evidence type="ECO:0000259" key="13">
    <source>
        <dbReference type="Pfam" id="PF00401"/>
    </source>
</evidence>
<dbReference type="InterPro" id="IPR036794">
    <property type="entry name" value="ATP_F1_dsu/esu_C_sf"/>
</dbReference>
<evidence type="ECO:0000256" key="4">
    <source>
        <dbReference type="ARBA" id="ARBA00022448"/>
    </source>
</evidence>
<dbReference type="InterPro" id="IPR020546">
    <property type="entry name" value="ATP_synth_F1_dsu/esu_N"/>
</dbReference>
<keyword evidence="9 11" id="KW-0139">CF(1)</keyword>
<keyword evidence="6 11" id="KW-0375">Hydrogen ion transport</keyword>
<evidence type="ECO:0000256" key="7">
    <source>
        <dbReference type="ARBA" id="ARBA00023065"/>
    </source>
</evidence>
<evidence type="ECO:0000313" key="15">
    <source>
        <dbReference type="EMBL" id="OGF66643.1"/>
    </source>
</evidence>
<dbReference type="InterPro" id="IPR036771">
    <property type="entry name" value="ATPsynth_dsu/esu_N"/>
</dbReference>
<evidence type="ECO:0000256" key="3">
    <source>
        <dbReference type="ARBA" id="ARBA00005712"/>
    </source>
</evidence>
<organism evidence="15 16">
    <name type="scientific">Candidatus Fischerbacteria bacterium RBG_13_37_8</name>
    <dbReference type="NCBI Taxonomy" id="1817863"/>
    <lineage>
        <taxon>Bacteria</taxon>
        <taxon>Candidatus Fischeribacteriota</taxon>
    </lineage>
</organism>
<keyword evidence="7 11" id="KW-0406">Ion transport</keyword>